<organism evidence="1 2">
    <name type="scientific">Gymnodinialimonas ceratoperidinii</name>
    <dbReference type="NCBI Taxonomy" id="2856823"/>
    <lineage>
        <taxon>Bacteria</taxon>
        <taxon>Pseudomonadati</taxon>
        <taxon>Pseudomonadota</taxon>
        <taxon>Alphaproteobacteria</taxon>
        <taxon>Rhodobacterales</taxon>
        <taxon>Paracoccaceae</taxon>
        <taxon>Gymnodinialimonas</taxon>
    </lineage>
</organism>
<sequence>MFDDALRSIDPDAARADLEAVGYHQLSVRLPHRALAEVVRQMDDLCASNVELEVNYAGSEHRIWHAETHFSSARAFRAFSDAVILQLDPDMGRARNILAIRNRPLATDSGQLRTGRWHLDSFRKQLKIFVFMQDVGENDGPFELIPRTQNISAKIKHIIPGRYFSLKDIVQRAGTRGYQHIDEGFIAAVEKTYPSKLFTVPAGTILIADTSAIHRAHPVNGGARYAFTSYH</sequence>
<dbReference type="KEGG" id="gce:KYE46_15895"/>
<keyword evidence="2" id="KW-1185">Reference proteome</keyword>
<evidence type="ECO:0000313" key="1">
    <source>
        <dbReference type="EMBL" id="QXT39388.1"/>
    </source>
</evidence>
<dbReference type="Proteomes" id="UP000825009">
    <property type="component" value="Chromosome"/>
</dbReference>
<reference evidence="1 2" key="1">
    <citation type="submission" date="2021-07" db="EMBL/GenBank/DDBJ databases">
        <title>A novel Jannaschia species isolated from marine dinoflagellate Ceratoperidinium margalefii.</title>
        <authorList>
            <person name="Jiang Y."/>
            <person name="Li Z."/>
        </authorList>
    </citation>
    <scope>NUCLEOTIDE SEQUENCE [LARGE SCALE GENOMIC DNA]</scope>
    <source>
        <strain evidence="1 2">J12C1-MA-4</strain>
    </source>
</reference>
<name>A0A8F6TVT5_9RHOB</name>
<gene>
    <name evidence="1" type="ORF">KYE46_15895</name>
</gene>
<evidence type="ECO:0000313" key="2">
    <source>
        <dbReference type="Proteomes" id="UP000825009"/>
    </source>
</evidence>
<dbReference type="RefSeq" id="WP_219001975.1">
    <property type="nucleotide sequence ID" value="NZ_CP079194.1"/>
</dbReference>
<dbReference type="EMBL" id="CP079194">
    <property type="protein sequence ID" value="QXT39388.1"/>
    <property type="molecule type" value="Genomic_DNA"/>
</dbReference>
<accession>A0A8F6TVT5</accession>
<dbReference type="AlphaFoldDB" id="A0A8F6TVT5"/>
<evidence type="ECO:0008006" key="3">
    <source>
        <dbReference type="Google" id="ProtNLM"/>
    </source>
</evidence>
<proteinExistence type="predicted"/>
<protein>
    <recommendedName>
        <fullName evidence="3">Phytanoyl-CoA dioxygenase</fullName>
    </recommendedName>
</protein>